<keyword evidence="4" id="KW-1185">Reference proteome</keyword>
<name>A0A5B8M7K9_9MICO</name>
<dbReference type="KEGG" id="huw:FPZ11_18830"/>
<evidence type="ECO:0000313" key="4">
    <source>
        <dbReference type="Proteomes" id="UP000320216"/>
    </source>
</evidence>
<feature type="compositionally biased region" description="Low complexity" evidence="1">
    <location>
        <begin position="47"/>
        <end position="67"/>
    </location>
</feature>
<feature type="chain" id="PRO_5039085850" evidence="2">
    <location>
        <begin position="30"/>
        <end position="206"/>
    </location>
</feature>
<feature type="signal peptide" evidence="2">
    <location>
        <begin position="1"/>
        <end position="29"/>
    </location>
</feature>
<sequence length="206" mass="20786">MRTLRPRHAAQLGRVTAAIVVAASALLLAGCAGSPDPVASVTPHIRSTTTKTPAATASSSPTATPTPVTLSCDQVLTSDQLGKLVPKLTADSGFTAEKGSNAATAVADAGVACGYRNGTSGNIVAVSIAQPTATDLTSLKNTAIRDSNVVPTYGVPPKVMGYFAADSTSGVAQAFTGAYWIVAESKDFHEPGDASLVMADVIGNLQ</sequence>
<evidence type="ECO:0000256" key="2">
    <source>
        <dbReference type="SAM" id="SignalP"/>
    </source>
</evidence>
<reference evidence="3 4" key="1">
    <citation type="submission" date="2019-07" db="EMBL/GenBank/DDBJ databases">
        <title>Full genome sequence of Humibacter sp. WJ7-1.</title>
        <authorList>
            <person name="Im W.-T."/>
        </authorList>
    </citation>
    <scope>NUCLEOTIDE SEQUENCE [LARGE SCALE GENOMIC DNA]</scope>
    <source>
        <strain evidence="3 4">WJ7-1</strain>
    </source>
</reference>
<dbReference type="Proteomes" id="UP000320216">
    <property type="component" value="Chromosome"/>
</dbReference>
<dbReference type="OrthoDB" id="5122815at2"/>
<dbReference type="EMBL" id="CP042305">
    <property type="protein sequence ID" value="QDZ16527.1"/>
    <property type="molecule type" value="Genomic_DNA"/>
</dbReference>
<dbReference type="RefSeq" id="WP_146322531.1">
    <property type="nucleotide sequence ID" value="NZ_CP042305.1"/>
</dbReference>
<keyword evidence="3" id="KW-0547">Nucleotide-binding</keyword>
<keyword evidence="2" id="KW-0732">Signal</keyword>
<keyword evidence="3" id="KW-0067">ATP-binding</keyword>
<evidence type="ECO:0000256" key="1">
    <source>
        <dbReference type="SAM" id="MobiDB-lite"/>
    </source>
</evidence>
<protein>
    <submittedName>
        <fullName evidence="3">Iron ABC transporter ATP-binding protein</fullName>
    </submittedName>
</protein>
<proteinExistence type="predicted"/>
<evidence type="ECO:0000313" key="3">
    <source>
        <dbReference type="EMBL" id="QDZ16527.1"/>
    </source>
</evidence>
<organism evidence="3 4">
    <name type="scientific">Humibacter ginsenosidimutans</name>
    <dbReference type="NCBI Taxonomy" id="2599293"/>
    <lineage>
        <taxon>Bacteria</taxon>
        <taxon>Bacillati</taxon>
        <taxon>Actinomycetota</taxon>
        <taxon>Actinomycetes</taxon>
        <taxon>Micrococcales</taxon>
        <taxon>Microbacteriaceae</taxon>
        <taxon>Humibacter</taxon>
    </lineage>
</organism>
<gene>
    <name evidence="3" type="ORF">FPZ11_18830</name>
</gene>
<dbReference type="GO" id="GO:0005524">
    <property type="term" value="F:ATP binding"/>
    <property type="evidence" value="ECO:0007669"/>
    <property type="project" value="UniProtKB-KW"/>
</dbReference>
<dbReference type="PROSITE" id="PS51257">
    <property type="entry name" value="PROKAR_LIPOPROTEIN"/>
    <property type="match status" value="1"/>
</dbReference>
<dbReference type="AlphaFoldDB" id="A0A5B8M7K9"/>
<feature type="region of interest" description="Disordered" evidence="1">
    <location>
        <begin position="41"/>
        <end position="67"/>
    </location>
</feature>
<accession>A0A5B8M7K9</accession>